<dbReference type="VEuPathDB" id="ToxoDB:TGDOM2_273320"/>
<accession>A0A086J9C6</accession>
<reference evidence="4 5" key="1">
    <citation type="submission" date="2014-02" db="EMBL/GenBank/DDBJ databases">
        <authorList>
            <person name="Sibley D."/>
            <person name="Venepally P."/>
            <person name="Karamycheva S."/>
            <person name="Hadjithomas M."/>
            <person name="Khan A."/>
            <person name="Brunk B."/>
            <person name="Roos D."/>
            <person name="Caler E."/>
            <person name="Lorenzi H."/>
        </authorList>
    </citation>
    <scope>NUCLEOTIDE SEQUENCE [LARGE SCALE GENOMIC DNA]</scope>
    <source>
        <strain evidence="4 5">GAB2-2007-GAL-DOM2</strain>
    </source>
</reference>
<keyword evidence="3" id="KW-0732">Signal</keyword>
<feature type="compositionally biased region" description="Polar residues" evidence="1">
    <location>
        <begin position="59"/>
        <end position="71"/>
    </location>
</feature>
<proteinExistence type="predicted"/>
<name>A0A086J9C6_TOXGO</name>
<dbReference type="AlphaFoldDB" id="A0A086J9C6"/>
<comment type="caution">
    <text evidence="4">The sequence shown here is derived from an EMBL/GenBank/DDBJ whole genome shotgun (WGS) entry which is preliminary data.</text>
</comment>
<evidence type="ECO:0000256" key="3">
    <source>
        <dbReference type="SAM" id="SignalP"/>
    </source>
</evidence>
<feature type="compositionally biased region" description="Basic and acidic residues" evidence="1">
    <location>
        <begin position="192"/>
        <end position="201"/>
    </location>
</feature>
<keyword evidence="2" id="KW-1133">Transmembrane helix</keyword>
<sequence length="238" mass="25502">MKVLFFLGLLAGGLLCSADTPSLDSDPSASPLRAVLHLRGPSPVPAQVEPHEADGSYLEATTGNEHGNTLSDESEQEEADIEEERAAVSALQMTQKEAPNTGATGVAGPEQCSCEFAGSCLPKGSCLGIAFTLVAATLFFVIFLAWLLQWIIAIPSEWILAKRLSKRDTSTKNSPREEDDGRQALLQENDSLDGRQEEAKATTEGTAISREEEEERERTIRAGPSGLPPPSPKESGRL</sequence>
<dbReference type="OrthoDB" id="347480at2759"/>
<feature type="compositionally biased region" description="Basic and acidic residues" evidence="1">
    <location>
        <begin position="166"/>
        <end position="182"/>
    </location>
</feature>
<dbReference type="Proteomes" id="UP000028837">
    <property type="component" value="Unassembled WGS sequence"/>
</dbReference>
<protein>
    <submittedName>
        <fullName evidence="4">Putative transmembrane protein</fullName>
    </submittedName>
</protein>
<feature type="region of interest" description="Disordered" evidence="1">
    <location>
        <begin position="165"/>
        <end position="238"/>
    </location>
</feature>
<evidence type="ECO:0000313" key="5">
    <source>
        <dbReference type="Proteomes" id="UP000028837"/>
    </source>
</evidence>
<feature type="region of interest" description="Disordered" evidence="1">
    <location>
        <begin position="58"/>
        <end position="78"/>
    </location>
</feature>
<feature type="transmembrane region" description="Helical" evidence="2">
    <location>
        <begin position="129"/>
        <end position="153"/>
    </location>
</feature>
<evidence type="ECO:0000256" key="1">
    <source>
        <dbReference type="SAM" id="MobiDB-lite"/>
    </source>
</evidence>
<organism evidence="4 5">
    <name type="scientific">Toxoplasma gondii GAB2-2007-GAL-DOM2</name>
    <dbReference type="NCBI Taxonomy" id="1130820"/>
    <lineage>
        <taxon>Eukaryota</taxon>
        <taxon>Sar</taxon>
        <taxon>Alveolata</taxon>
        <taxon>Apicomplexa</taxon>
        <taxon>Conoidasida</taxon>
        <taxon>Coccidia</taxon>
        <taxon>Eucoccidiorida</taxon>
        <taxon>Eimeriorina</taxon>
        <taxon>Sarcocystidae</taxon>
        <taxon>Toxoplasma</taxon>
    </lineage>
</organism>
<evidence type="ECO:0000313" key="4">
    <source>
        <dbReference type="EMBL" id="KFG28744.1"/>
    </source>
</evidence>
<dbReference type="EMBL" id="AHZU02001870">
    <property type="protein sequence ID" value="KFG28744.1"/>
    <property type="molecule type" value="Genomic_DNA"/>
</dbReference>
<keyword evidence="2 4" id="KW-0812">Transmembrane</keyword>
<feature type="signal peptide" evidence="3">
    <location>
        <begin position="1"/>
        <end position="18"/>
    </location>
</feature>
<evidence type="ECO:0000256" key="2">
    <source>
        <dbReference type="SAM" id="Phobius"/>
    </source>
</evidence>
<feature type="chain" id="PRO_5001807872" evidence="3">
    <location>
        <begin position="19"/>
        <end position="238"/>
    </location>
</feature>
<keyword evidence="2" id="KW-0472">Membrane</keyword>
<gene>
    <name evidence="4" type="ORF">TGDOM2_273320</name>
</gene>